<dbReference type="RefSeq" id="WP_135707523.1">
    <property type="nucleotide sequence ID" value="NZ_CP038639.1"/>
</dbReference>
<keyword evidence="1" id="KW-0614">Plasmid</keyword>
<dbReference type="KEGG" id="cox:E0W60_35745"/>
<proteinExistence type="predicted"/>
<organism evidence="1 2">
    <name type="scientific">Cupriavidus oxalaticus</name>
    <dbReference type="NCBI Taxonomy" id="96344"/>
    <lineage>
        <taxon>Bacteria</taxon>
        <taxon>Pseudomonadati</taxon>
        <taxon>Pseudomonadota</taxon>
        <taxon>Betaproteobacteria</taxon>
        <taxon>Burkholderiales</taxon>
        <taxon>Burkholderiaceae</taxon>
        <taxon>Cupriavidus</taxon>
    </lineage>
</organism>
<sequence>MPSGLLQCAHCDGAPTYVAGRLQAVIACDECGMSTPPVENDPRNRDAAFPRLSAFWNSRVDLRPADQEAISMMARRALTSSDIPYFLNLLASTTSDWETNGPKFAAMAAALTQPSYEFKHVGPPETVLSQAARYQKLLQRARIIHIDGAPMVRFEHVPALAAEVAEEGLADQDWPLLDMEEFIGKAIDSLPDHWQP</sequence>
<protein>
    <submittedName>
        <fullName evidence="1">Uncharacterized protein</fullName>
    </submittedName>
</protein>
<name>A0A4V1BZS7_9BURK</name>
<dbReference type="EMBL" id="CP038639">
    <property type="protein sequence ID" value="QBY56362.1"/>
    <property type="molecule type" value="Genomic_DNA"/>
</dbReference>
<gene>
    <name evidence="1" type="ORF">E0W60_35745</name>
</gene>
<evidence type="ECO:0000313" key="1">
    <source>
        <dbReference type="EMBL" id="QBY56362.1"/>
    </source>
</evidence>
<accession>A0A4V1BZS7</accession>
<reference evidence="1 2" key="1">
    <citation type="submission" date="2019-03" db="EMBL/GenBank/DDBJ databases">
        <title>Efficiently degradation of phenoxyalkanoic acid herbicides by Cupriavidus oxalaticus strain X32.</title>
        <authorList>
            <person name="Sheng X."/>
        </authorList>
    </citation>
    <scope>NUCLEOTIDE SEQUENCE [LARGE SCALE GENOMIC DNA]</scope>
    <source>
        <strain evidence="1 2">X32</strain>
        <plasmid evidence="1 2">unnamed4</plasmid>
    </source>
</reference>
<geneLocation type="plasmid" evidence="1">
    <name>unnamed4</name>
</geneLocation>
<dbReference type="Proteomes" id="UP000295294">
    <property type="component" value="Plasmid unnamed4"/>
</dbReference>
<dbReference type="OrthoDB" id="9031988at2"/>
<evidence type="ECO:0000313" key="2">
    <source>
        <dbReference type="Proteomes" id="UP000295294"/>
    </source>
</evidence>
<dbReference type="AlphaFoldDB" id="A0A4V1BZS7"/>